<dbReference type="OrthoDB" id="1350766at2759"/>
<protein>
    <submittedName>
        <fullName evidence="1">Uncharacterized protein</fullName>
    </submittedName>
</protein>
<dbReference type="AlphaFoldDB" id="A0A2N5T8C0"/>
<proteinExistence type="predicted"/>
<keyword evidence="2" id="KW-1185">Reference proteome</keyword>
<evidence type="ECO:0000313" key="1">
    <source>
        <dbReference type="EMBL" id="PLW21744.1"/>
    </source>
</evidence>
<organism evidence="1 2">
    <name type="scientific">Puccinia coronata f. sp. avenae</name>
    <dbReference type="NCBI Taxonomy" id="200324"/>
    <lineage>
        <taxon>Eukaryota</taxon>
        <taxon>Fungi</taxon>
        <taxon>Dikarya</taxon>
        <taxon>Basidiomycota</taxon>
        <taxon>Pucciniomycotina</taxon>
        <taxon>Pucciniomycetes</taxon>
        <taxon>Pucciniales</taxon>
        <taxon>Pucciniaceae</taxon>
        <taxon>Puccinia</taxon>
    </lineage>
</organism>
<name>A0A2N5T8C0_9BASI</name>
<evidence type="ECO:0000313" key="2">
    <source>
        <dbReference type="Proteomes" id="UP000235388"/>
    </source>
</evidence>
<sequence>MTSSDCTIALFKPKTVLGSPLAGIQLVAVLVKPGNQLGPASSLTKKLRFKDTPAAGDKWIMTVLNKPSKAEVKLDSITPNHVPTFMLVLSNSLANPKHIQSLEKTEMKIIKHTFHVPGTENADNHLLAKSSWQAGSHLLAKSSWQAGSHLLPKAAPAGGYLLAESSWSAGGYLPAESSRSAGGYLLAESSRSAGGYLLAESSRSAGGYLLAESSRSAGGYLLAESSRSAGGYLLAESSWSAGGYLLAESSWSAGGYLLAESSWQATCLPRAPGQQVELLAKSSQKSGSHLLPVSSCCLPSAQDLLESW</sequence>
<dbReference type="Proteomes" id="UP000235388">
    <property type="component" value="Unassembled WGS sequence"/>
</dbReference>
<gene>
    <name evidence="1" type="ORF">PCANC_02911</name>
</gene>
<reference evidence="1 2" key="1">
    <citation type="submission" date="2017-11" db="EMBL/GenBank/DDBJ databases">
        <title>De novo assembly and phasing of dikaryotic genomes from two isolates of Puccinia coronata f. sp. avenae, the causal agent of oat crown rust.</title>
        <authorList>
            <person name="Miller M.E."/>
            <person name="Zhang Y."/>
            <person name="Omidvar V."/>
            <person name="Sperschneider J."/>
            <person name="Schwessinger B."/>
            <person name="Raley C."/>
            <person name="Palmer J.M."/>
            <person name="Garnica D."/>
            <person name="Upadhyaya N."/>
            <person name="Rathjen J."/>
            <person name="Taylor J.M."/>
            <person name="Park R.F."/>
            <person name="Dodds P.N."/>
            <person name="Hirsch C.D."/>
            <person name="Kianian S.F."/>
            <person name="Figueroa M."/>
        </authorList>
    </citation>
    <scope>NUCLEOTIDE SEQUENCE [LARGE SCALE GENOMIC DNA]</scope>
    <source>
        <strain evidence="1">12NC29</strain>
    </source>
</reference>
<dbReference type="EMBL" id="PGCJ01000780">
    <property type="protein sequence ID" value="PLW21744.1"/>
    <property type="molecule type" value="Genomic_DNA"/>
</dbReference>
<dbReference type="STRING" id="200324.A0A2N5T8C0"/>
<accession>A0A2N5T8C0</accession>
<comment type="caution">
    <text evidence="1">The sequence shown here is derived from an EMBL/GenBank/DDBJ whole genome shotgun (WGS) entry which is preliminary data.</text>
</comment>